<evidence type="ECO:0000256" key="1">
    <source>
        <dbReference type="SAM" id="MobiDB-lite"/>
    </source>
</evidence>
<dbReference type="RefSeq" id="XP_014474976.1">
    <property type="nucleotide sequence ID" value="XM_014619490.1"/>
</dbReference>
<dbReference type="KEGG" id="dqu:106744581"/>
<dbReference type="GeneID" id="106744581"/>
<sequence>MNSRRRRADNFTDSLFSFRQTSDTEYSQASQMYSEDSLDTDSVINRQCGSDKHNCPNNIKCHRDSIILASNSTKEQYVSSSDAYHTAEESSDTQYSDIQHEPNHILNETSYIPIKFDLNKCINLFHNEYLEKESGTCEEYSSISTTSSKTNVKEVDPCYLNTAFAGTTVEASNHEKVETIVPSVDAISLSESPVSSNKKDDLQSMEEDQKYDLTSGGSTVEDIDPCELKTLLHSLENQQKPPREMLNQEQMLRRLSTIFYISPSDFTERLLTIIEESVIINDSDTREFPDVSLRRLTAELRQMCKFIDNETVPEWPASPGTSICEEGDGQPKPDSSRRSLGILLSPRKSLCIVTPISSTVSRSSKSPRKIFRRTPKTISAALDKTQSPSYESTNVHDSTSTFECLEAYCKRLFPDEYRPSPQQKNHLQSPLRNMNNILHKCSTQMASLEDSFGVREPVRNVATSTSDPASQHNTTPETSSFQYDLIVFTPDKPKKILSKSVSPMQRAECQTRCEIIEPDDLQKTLIYEIAKKRQRCLNTAKVIMEINGSSEPLEAQGTCPISSVNEARLSTEKDVKLMETLMSCKKYQEYLEEYRPLLNLLQRSESYKSRPTQSKKDARAKEANKVNVATLTAPKSSITRGTRGGTSRSPSPKIFAVPKPKLFITPGKTPAKRTVCREKRTYFRNAGVSPIKQENLKKSSNKEPDISPCAQSICRKMGLNYDSVISPVGMYIKGTNPHLIKNLRPKTDEMLLTPRRKQHVPSVNTKPEMKFRLSPKQPKKTLAGTAARDENVPDNFLHPKVHYKLPSHVRTIKETENRKVGNRINELLRATQDKVVIRHEGRTKTVQTDCSEQPEIHYDSAEESVHIEQTARKTHFSRVQKGY</sequence>
<keyword evidence="2" id="KW-1185">Reference proteome</keyword>
<proteinExistence type="predicted"/>
<dbReference type="OrthoDB" id="7696562at2759"/>
<name>A0A6P3X9A2_DINQU</name>
<organism evidence="2 3">
    <name type="scientific">Dinoponera quadriceps</name>
    <name type="common">South American ant</name>
    <dbReference type="NCBI Taxonomy" id="609295"/>
    <lineage>
        <taxon>Eukaryota</taxon>
        <taxon>Metazoa</taxon>
        <taxon>Ecdysozoa</taxon>
        <taxon>Arthropoda</taxon>
        <taxon>Hexapoda</taxon>
        <taxon>Insecta</taxon>
        <taxon>Pterygota</taxon>
        <taxon>Neoptera</taxon>
        <taxon>Endopterygota</taxon>
        <taxon>Hymenoptera</taxon>
        <taxon>Apocrita</taxon>
        <taxon>Aculeata</taxon>
        <taxon>Formicoidea</taxon>
        <taxon>Formicidae</taxon>
        <taxon>Ponerinae</taxon>
        <taxon>Ponerini</taxon>
        <taxon>Dinoponera</taxon>
    </lineage>
</organism>
<accession>A0A6P3X9A2</accession>
<dbReference type="Proteomes" id="UP000515204">
    <property type="component" value="Unplaced"/>
</dbReference>
<evidence type="ECO:0000313" key="2">
    <source>
        <dbReference type="Proteomes" id="UP000515204"/>
    </source>
</evidence>
<feature type="region of interest" description="Disordered" evidence="1">
    <location>
        <begin position="605"/>
        <end position="652"/>
    </location>
</feature>
<feature type="compositionally biased region" description="Basic and acidic residues" evidence="1">
    <location>
        <begin position="614"/>
        <end position="624"/>
    </location>
</feature>
<feature type="region of interest" description="Disordered" evidence="1">
    <location>
        <begin position="317"/>
        <end position="339"/>
    </location>
</feature>
<reference evidence="3" key="1">
    <citation type="submission" date="2025-08" db="UniProtKB">
        <authorList>
            <consortium name="RefSeq"/>
        </authorList>
    </citation>
    <scope>IDENTIFICATION</scope>
</reference>
<evidence type="ECO:0000313" key="3">
    <source>
        <dbReference type="RefSeq" id="XP_014474976.1"/>
    </source>
</evidence>
<dbReference type="AlphaFoldDB" id="A0A6P3X9A2"/>
<gene>
    <name evidence="3" type="primary">LOC106744581</name>
</gene>
<protein>
    <submittedName>
        <fullName evidence="3">Uncharacterized protein LOC106744581 isoform X1</fullName>
    </submittedName>
</protein>
<feature type="compositionally biased region" description="Polar residues" evidence="1">
    <location>
        <begin position="627"/>
        <end position="650"/>
    </location>
</feature>